<dbReference type="InterPro" id="IPR003593">
    <property type="entry name" value="AAA+_ATPase"/>
</dbReference>
<dbReference type="InterPro" id="IPR050319">
    <property type="entry name" value="ABC_transp_ATP-bind"/>
</dbReference>
<dbReference type="InterPro" id="IPR027417">
    <property type="entry name" value="P-loop_NTPase"/>
</dbReference>
<accession>A0A382ZZL6</accession>
<dbReference type="PROSITE" id="PS50893">
    <property type="entry name" value="ABC_TRANSPORTER_2"/>
    <property type="match status" value="1"/>
</dbReference>
<dbReference type="GO" id="GO:0055085">
    <property type="term" value="P:transmembrane transport"/>
    <property type="evidence" value="ECO:0007669"/>
    <property type="project" value="UniProtKB-ARBA"/>
</dbReference>
<dbReference type="EMBL" id="UINC01187880">
    <property type="protein sequence ID" value="SVE00833.1"/>
    <property type="molecule type" value="Genomic_DNA"/>
</dbReference>
<evidence type="ECO:0000256" key="1">
    <source>
        <dbReference type="ARBA" id="ARBA00005417"/>
    </source>
</evidence>
<dbReference type="PANTHER" id="PTHR43776:SF7">
    <property type="entry name" value="D,D-DIPEPTIDE TRANSPORT ATP-BINDING PROTEIN DDPF-RELATED"/>
    <property type="match status" value="1"/>
</dbReference>
<feature type="non-terminal residue" evidence="6">
    <location>
        <position position="222"/>
    </location>
</feature>
<gene>
    <name evidence="6" type="ORF">METZ01_LOCUS453687</name>
</gene>
<dbReference type="InterPro" id="IPR003439">
    <property type="entry name" value="ABC_transporter-like_ATP-bd"/>
</dbReference>
<keyword evidence="3" id="KW-0547">Nucleotide-binding</keyword>
<dbReference type="InterPro" id="IPR017871">
    <property type="entry name" value="ABC_transporter-like_CS"/>
</dbReference>
<feature type="domain" description="ABC transporter" evidence="5">
    <location>
        <begin position="5"/>
        <end position="222"/>
    </location>
</feature>
<reference evidence="6" key="1">
    <citation type="submission" date="2018-05" db="EMBL/GenBank/DDBJ databases">
        <authorList>
            <person name="Lanie J.A."/>
            <person name="Ng W.-L."/>
            <person name="Kazmierczak K.M."/>
            <person name="Andrzejewski T.M."/>
            <person name="Davidsen T.M."/>
            <person name="Wayne K.J."/>
            <person name="Tettelin H."/>
            <person name="Glass J.I."/>
            <person name="Rusch D."/>
            <person name="Podicherti R."/>
            <person name="Tsui H.-C.T."/>
            <person name="Winkler M.E."/>
        </authorList>
    </citation>
    <scope>NUCLEOTIDE SEQUENCE</scope>
</reference>
<dbReference type="AlphaFoldDB" id="A0A382ZZL6"/>
<dbReference type="Pfam" id="PF00005">
    <property type="entry name" value="ABC_tran"/>
    <property type="match status" value="1"/>
</dbReference>
<dbReference type="PROSITE" id="PS00211">
    <property type="entry name" value="ABC_TRANSPORTER_1"/>
    <property type="match status" value="1"/>
</dbReference>
<evidence type="ECO:0000259" key="5">
    <source>
        <dbReference type="PROSITE" id="PS50893"/>
    </source>
</evidence>
<dbReference type="SMART" id="SM00382">
    <property type="entry name" value="AAA"/>
    <property type="match status" value="1"/>
</dbReference>
<name>A0A382ZZL6_9ZZZZ</name>
<keyword evidence="2" id="KW-0813">Transport</keyword>
<sequence length="222" mass="25030">MSILLEINNLKKFFRTGPHRIHALRGINLKVQNGETLGIVGESGCGKTTLGRLISGLDQFSDGQILFNGIPLKLHHSKKNLRSKIQMVFQHPALSLNRRMVIRDTLKEPLRLILGIPKNEIDFQIDNILSLVGLSSDDKKKLPRKLSGGQQQRIAIARALIANPELVILDEPTSSLDQSIRNKIIYLLKKLQKRKNITYVFISHDLNSVKKISDRIAVMYLG</sequence>
<comment type="similarity">
    <text evidence="1">Belongs to the ABC transporter superfamily.</text>
</comment>
<dbReference type="GO" id="GO:0016887">
    <property type="term" value="F:ATP hydrolysis activity"/>
    <property type="evidence" value="ECO:0007669"/>
    <property type="project" value="InterPro"/>
</dbReference>
<dbReference type="GO" id="GO:0005524">
    <property type="term" value="F:ATP binding"/>
    <property type="evidence" value="ECO:0007669"/>
    <property type="project" value="UniProtKB-KW"/>
</dbReference>
<evidence type="ECO:0000256" key="3">
    <source>
        <dbReference type="ARBA" id="ARBA00022741"/>
    </source>
</evidence>
<organism evidence="6">
    <name type="scientific">marine metagenome</name>
    <dbReference type="NCBI Taxonomy" id="408172"/>
    <lineage>
        <taxon>unclassified sequences</taxon>
        <taxon>metagenomes</taxon>
        <taxon>ecological metagenomes</taxon>
    </lineage>
</organism>
<evidence type="ECO:0000256" key="2">
    <source>
        <dbReference type="ARBA" id="ARBA00022448"/>
    </source>
</evidence>
<evidence type="ECO:0000313" key="6">
    <source>
        <dbReference type="EMBL" id="SVE00833.1"/>
    </source>
</evidence>
<protein>
    <recommendedName>
        <fullName evidence="5">ABC transporter domain-containing protein</fullName>
    </recommendedName>
</protein>
<evidence type="ECO:0000256" key="4">
    <source>
        <dbReference type="ARBA" id="ARBA00022840"/>
    </source>
</evidence>
<dbReference type="Gene3D" id="3.40.50.300">
    <property type="entry name" value="P-loop containing nucleotide triphosphate hydrolases"/>
    <property type="match status" value="1"/>
</dbReference>
<keyword evidence="4" id="KW-0067">ATP-binding</keyword>
<proteinExistence type="inferred from homology"/>
<dbReference type="CDD" id="cd03257">
    <property type="entry name" value="ABC_NikE_OppD_transporters"/>
    <property type="match status" value="1"/>
</dbReference>
<dbReference type="SUPFAM" id="SSF52540">
    <property type="entry name" value="P-loop containing nucleoside triphosphate hydrolases"/>
    <property type="match status" value="1"/>
</dbReference>
<dbReference type="PANTHER" id="PTHR43776">
    <property type="entry name" value="TRANSPORT ATP-BINDING PROTEIN"/>
    <property type="match status" value="1"/>
</dbReference>